<dbReference type="InterPro" id="IPR047215">
    <property type="entry name" value="Galactose_mutarotase-like"/>
</dbReference>
<evidence type="ECO:0000256" key="8">
    <source>
        <dbReference type="ARBA" id="ARBA00045743"/>
    </source>
</evidence>
<evidence type="ECO:0000256" key="6">
    <source>
        <dbReference type="ARBA" id="ARBA00023277"/>
    </source>
</evidence>
<dbReference type="AlphaFoldDB" id="A0A833S7S4"/>
<dbReference type="InterPro" id="IPR014718">
    <property type="entry name" value="GH-type_carb-bd"/>
</dbReference>
<organism evidence="9 10">
    <name type="scientific">Frieseomelitta varia</name>
    <dbReference type="NCBI Taxonomy" id="561572"/>
    <lineage>
        <taxon>Eukaryota</taxon>
        <taxon>Metazoa</taxon>
        <taxon>Ecdysozoa</taxon>
        <taxon>Arthropoda</taxon>
        <taxon>Hexapoda</taxon>
        <taxon>Insecta</taxon>
        <taxon>Pterygota</taxon>
        <taxon>Neoptera</taxon>
        <taxon>Endopterygota</taxon>
        <taxon>Hymenoptera</taxon>
        <taxon>Apocrita</taxon>
        <taxon>Aculeata</taxon>
        <taxon>Apoidea</taxon>
        <taxon>Anthophila</taxon>
        <taxon>Apidae</taxon>
        <taxon>Frieseomelitta</taxon>
    </lineage>
</organism>
<keyword evidence="6" id="KW-0119">Carbohydrate metabolism</keyword>
<dbReference type="SUPFAM" id="SSF74650">
    <property type="entry name" value="Galactose mutarotase-like"/>
    <property type="match status" value="1"/>
</dbReference>
<evidence type="ECO:0000256" key="7">
    <source>
        <dbReference type="ARBA" id="ARBA00032729"/>
    </source>
</evidence>
<comment type="similarity">
    <text evidence="3">Belongs to the aldose epimerase family.</text>
</comment>
<proteinExistence type="inferred from homology"/>
<dbReference type="GO" id="GO:0006006">
    <property type="term" value="P:glucose metabolic process"/>
    <property type="evidence" value="ECO:0007669"/>
    <property type="project" value="TreeGrafter"/>
</dbReference>
<dbReference type="PANTHER" id="PTHR10091">
    <property type="entry name" value="ALDOSE-1-EPIMERASE"/>
    <property type="match status" value="1"/>
</dbReference>
<dbReference type="Proteomes" id="UP000655588">
    <property type="component" value="Unassembled WGS sequence"/>
</dbReference>
<evidence type="ECO:0000256" key="4">
    <source>
        <dbReference type="ARBA" id="ARBA00021023"/>
    </source>
</evidence>
<comment type="function">
    <text evidence="8">Mutarotase that catalyzes the interconversion of beta-D-galactose and alpha-D-galactose during galactose metabolism. Beta-D-galactose is metabolized in the liver into glucose 1-phosphate, the primary metabolic fuel, by the action of four enzymes that constitute the Leloir pathway: GALM, GALK1 (galactokinase), GALT (galactose-1-phosphate uridylyltransferase) and GALE (UDP-galactose-4'-epimerase). Involved in the maintenance of the equilibrium between the beta- and alpha-anomers of galactose, therefore ensuring a sufficient supply of the alpha-anomer for GALK1. Also active on D-glucose although shows a preference for galactose over glucose.</text>
</comment>
<comment type="catalytic activity">
    <reaction evidence="1">
        <text>alpha-D-galactose = beta-D-galactose</text>
        <dbReference type="Rhea" id="RHEA:28675"/>
        <dbReference type="ChEBI" id="CHEBI:27667"/>
        <dbReference type="ChEBI" id="CHEBI:28061"/>
        <dbReference type="EC" id="5.1.3.3"/>
    </reaction>
    <physiologicalReaction direction="right-to-left" evidence="1">
        <dbReference type="Rhea" id="RHEA:28677"/>
    </physiologicalReaction>
</comment>
<evidence type="ECO:0000313" key="10">
    <source>
        <dbReference type="Proteomes" id="UP000655588"/>
    </source>
</evidence>
<evidence type="ECO:0000313" key="9">
    <source>
        <dbReference type="EMBL" id="KAF3426245.1"/>
    </source>
</evidence>
<dbReference type="Pfam" id="PF01263">
    <property type="entry name" value="Aldose_epim"/>
    <property type="match status" value="1"/>
</dbReference>
<keyword evidence="5" id="KW-0413">Isomerase</keyword>
<dbReference type="EMBL" id="WNWW01000332">
    <property type="protein sequence ID" value="KAF3426245.1"/>
    <property type="molecule type" value="Genomic_DNA"/>
</dbReference>
<evidence type="ECO:0000256" key="2">
    <source>
        <dbReference type="ARBA" id="ARBA00004947"/>
    </source>
</evidence>
<evidence type="ECO:0000256" key="3">
    <source>
        <dbReference type="ARBA" id="ARBA00006206"/>
    </source>
</evidence>
<keyword evidence="10" id="KW-1185">Reference proteome</keyword>
<dbReference type="Gene3D" id="2.70.98.10">
    <property type="match status" value="1"/>
</dbReference>
<dbReference type="GO" id="GO:0033499">
    <property type="term" value="P:galactose catabolic process via UDP-galactose, Leloir pathway"/>
    <property type="evidence" value="ECO:0007669"/>
    <property type="project" value="TreeGrafter"/>
</dbReference>
<dbReference type="CDD" id="cd09019">
    <property type="entry name" value="galactose_mutarotase_like"/>
    <property type="match status" value="1"/>
</dbReference>
<evidence type="ECO:0000256" key="5">
    <source>
        <dbReference type="ARBA" id="ARBA00023235"/>
    </source>
</evidence>
<reference evidence="9" key="1">
    <citation type="submission" date="2019-11" db="EMBL/GenBank/DDBJ databases">
        <title>The nuclear and mitochondrial genomes of Frieseomelitta varia - a highly eusocial stingless bee (Meliponini) with a permanently sterile worker caste.</title>
        <authorList>
            <person name="Freitas F.C.P."/>
            <person name="Lourenco A.P."/>
            <person name="Nunes F.M.F."/>
            <person name="Paschoal A.R."/>
            <person name="Abreu F.C.P."/>
            <person name="Barbin F.O."/>
            <person name="Bataglia L."/>
            <person name="Cardoso-Junior C.A.M."/>
            <person name="Cervoni M.S."/>
            <person name="Silva S.R."/>
            <person name="Dalarmi F."/>
            <person name="Del Lama M.A."/>
            <person name="Depintor T.S."/>
            <person name="Ferreira K.M."/>
            <person name="Goria P.S."/>
            <person name="Jaskot M.C."/>
            <person name="Lago D.C."/>
            <person name="Luna-Lucena D."/>
            <person name="Moda L.M."/>
            <person name="Nascimento L."/>
            <person name="Pedrino M."/>
            <person name="Rabico F.O."/>
            <person name="Sanches F.C."/>
            <person name="Santos D.E."/>
            <person name="Santos C.G."/>
            <person name="Vieira J."/>
            <person name="Lopes T.F."/>
            <person name="Barchuk A.R."/>
            <person name="Hartfelder K."/>
            <person name="Simoes Z.L.P."/>
            <person name="Bitondi M.M.G."/>
            <person name="Pinheiro D.G."/>
        </authorList>
    </citation>
    <scope>NUCLEOTIDE SEQUENCE</scope>
    <source>
        <strain evidence="9">USP_RPSP 00005682</strain>
        <tissue evidence="9">Whole individual</tissue>
    </source>
</reference>
<dbReference type="GO" id="GO:0030246">
    <property type="term" value="F:carbohydrate binding"/>
    <property type="evidence" value="ECO:0007669"/>
    <property type="project" value="InterPro"/>
</dbReference>
<sequence length="461" mass="52231">MPLNMDFHGCNCKNVTITEGIFGEVWIDNKDQIFNDPLPKMIKSYTMINTNRMEVVVITWGATIASLKCPDKYGHSVDIVLGFDDMKGYSNPITNPFIGCILGRCANRIKDGHITIRSRDYELTKNDFNGKHHLHGGTNGFGRKVWDSYIAGCSVVMSYLSQDGEEGYPGAVLTTIKFKLTPENKLNICMRATTSKPTIVNLSHGSMFNLAGHDSGELELRKHKVLLNCDRWTFADYTDPVPTGAIHGVGGTAMDFRIPRILGEYMGKIPPGEGYDHNLCVTKSGQSGSSFVAKVWHVKSGRALEIYSDQRGVQFYTGGRLPPYIIPEFLSSYDLLEVNQYVNCQQHSTYVNINLYIINLTVLQDIEEAEEIGEVYKTDDKDEEEMKVVKRYKKITVPKKLEFILGKHGTHYKKYCAFSIQPQNYPNAIHYSHFPCSILYPGQVYYHDLTYKFEVHLANYM</sequence>
<gene>
    <name evidence="9" type="ORF">E2986_07383</name>
</gene>
<dbReference type="InterPro" id="IPR008183">
    <property type="entry name" value="Aldose_1/G6P_1-epimerase"/>
</dbReference>
<evidence type="ECO:0000256" key="1">
    <source>
        <dbReference type="ARBA" id="ARBA00001712"/>
    </source>
</evidence>
<dbReference type="UniPathway" id="UPA00214"/>
<dbReference type="PANTHER" id="PTHR10091:SF0">
    <property type="entry name" value="GALACTOSE MUTAROTASE"/>
    <property type="match status" value="1"/>
</dbReference>
<dbReference type="OrthoDB" id="274691at2759"/>
<comment type="pathway">
    <text evidence="2">Carbohydrate metabolism; galactose metabolism.</text>
</comment>
<protein>
    <recommendedName>
        <fullName evidence="4">Galactose mutarotase</fullName>
    </recommendedName>
    <alternativeName>
        <fullName evidence="7">Aldose 1-epimerase</fullName>
    </alternativeName>
</protein>
<comment type="caution">
    <text evidence="9">The sequence shown here is derived from an EMBL/GenBank/DDBJ whole genome shotgun (WGS) entry which is preliminary data.</text>
</comment>
<dbReference type="GO" id="GO:0004034">
    <property type="term" value="F:aldose 1-epimerase activity"/>
    <property type="evidence" value="ECO:0007669"/>
    <property type="project" value="UniProtKB-EC"/>
</dbReference>
<accession>A0A833S7S4</accession>
<dbReference type="InterPro" id="IPR011013">
    <property type="entry name" value="Gal_mutarotase_sf_dom"/>
</dbReference>
<name>A0A833S7S4_9HYME</name>